<protein>
    <submittedName>
        <fullName evidence="3">DUF2726 domain protein</fullName>
    </submittedName>
</protein>
<evidence type="ECO:0000256" key="1">
    <source>
        <dbReference type="SAM" id="Coils"/>
    </source>
</evidence>
<sequence length="229" mass="27165">MQNLKEYENQNNKLSDTIKKLRYDLQECQKQQEDLCQLQANIKNRLEELEKEQKNSHAYKMLGVSNSNLKVNSRLVNAQENFIYVNLINRKNITDNFIICPQVSLGAFINFFNDDDNDENSDNPWFYFDRLRADFLFIKKEKIYTKEQTKSYNSAFLPFAILEFHGSGHKHSLNDELKIMACNKAGIKFFLIDISIYRDKQDPNEYHKIDIQKLNNFVDNLEKELLDKE</sequence>
<evidence type="ECO:0000313" key="4">
    <source>
        <dbReference type="Proteomes" id="UP000194265"/>
    </source>
</evidence>
<dbReference type="EMBL" id="CP018791">
    <property type="protein sequence ID" value="ARR01756.1"/>
    <property type="molecule type" value="Genomic_DNA"/>
</dbReference>
<reference evidence="3 4" key="1">
    <citation type="journal article" date="2017" name="Genome Biol. Evol.">
        <title>Comparative Genomic Analysis Identifies a Campylobacter Clade Deficient in Selenium Metabolism.</title>
        <authorList>
            <person name="Miller W.G."/>
            <person name="Yee E."/>
            <person name="Lopes B.S."/>
            <person name="Chapman M.H."/>
            <person name="Huynh S."/>
            <person name="Bono J.L."/>
            <person name="Parker C.T."/>
            <person name="Strachan N.J.C."/>
            <person name="Forbes K.J."/>
        </authorList>
    </citation>
    <scope>NUCLEOTIDE SEQUENCE [LARGE SCALE GENOMIC DNA]</scope>
    <source>
        <strain evidence="3 4">RM8964</strain>
    </source>
</reference>
<dbReference type="STRING" id="1660074.CVIC8964_0321"/>
<feature type="coiled-coil region" evidence="1">
    <location>
        <begin position="4"/>
        <end position="52"/>
    </location>
</feature>
<keyword evidence="1" id="KW-0175">Coiled coil</keyword>
<dbReference type="AlphaFoldDB" id="A0A1X9T005"/>
<name>A0A1X9T005_9BACT</name>
<feature type="domain" description="DUF2726" evidence="2">
    <location>
        <begin position="74"/>
        <end position="197"/>
    </location>
</feature>
<dbReference type="InterPro" id="IPR024402">
    <property type="entry name" value="DUF2726"/>
</dbReference>
<gene>
    <name evidence="3" type="ORF">CVIC8964_0321</name>
</gene>
<accession>A0A1X9T005</accession>
<dbReference type="Pfam" id="PF10881">
    <property type="entry name" value="DUF2726"/>
    <property type="match status" value="1"/>
</dbReference>
<evidence type="ECO:0000259" key="2">
    <source>
        <dbReference type="Pfam" id="PF10881"/>
    </source>
</evidence>
<dbReference type="RefSeq" id="WP_086333396.1">
    <property type="nucleotide sequence ID" value="NZ_CP018791.1"/>
</dbReference>
<evidence type="ECO:0000313" key="3">
    <source>
        <dbReference type="EMBL" id="ARR01756.1"/>
    </source>
</evidence>
<organism evidence="3 4">
    <name type="scientific">Campylobacter vicugnae</name>
    <dbReference type="NCBI Taxonomy" id="1660076"/>
    <lineage>
        <taxon>Bacteria</taxon>
        <taxon>Pseudomonadati</taxon>
        <taxon>Campylobacterota</taxon>
        <taxon>Epsilonproteobacteria</taxon>
        <taxon>Campylobacterales</taxon>
        <taxon>Campylobacteraceae</taxon>
        <taxon>Campylobacter</taxon>
    </lineage>
</organism>
<dbReference type="Proteomes" id="UP000194265">
    <property type="component" value="Chromosome"/>
</dbReference>
<proteinExistence type="predicted"/>